<dbReference type="EC" id="2.3.2.26" evidence="3"/>
<evidence type="ECO:0000256" key="5">
    <source>
        <dbReference type="ARBA" id="ARBA00022786"/>
    </source>
</evidence>
<evidence type="ECO:0000256" key="3">
    <source>
        <dbReference type="ARBA" id="ARBA00012485"/>
    </source>
</evidence>
<evidence type="ECO:0000259" key="7">
    <source>
        <dbReference type="PROSITE" id="PS50237"/>
    </source>
</evidence>
<gene>
    <name evidence="8" type="ORF">AB205_0023480</name>
</gene>
<sequence>MYFSVDKEILGEVKSHDLKPNGSNLQVTEENKEEYIRLVAEWRLSRGVEEQTQAFFEGFNEILPQQYLQYFDAKELEVLLCGMQEIDLNDWQRNTIYRHYTRTSKQIVWFWQGAMVLKNSALRSFNRLDLPPYKSFEQLKEKLLFAIEETEGFGQE</sequence>
<accession>A0A2G9RFF5</accession>
<dbReference type="InterPro" id="IPR050409">
    <property type="entry name" value="E3_ubiq-protein_ligase"/>
</dbReference>
<dbReference type="EMBL" id="KV940590">
    <property type="protein sequence ID" value="PIO26642.1"/>
    <property type="molecule type" value="Genomic_DNA"/>
</dbReference>
<comment type="caution">
    <text evidence="6">Lacks conserved residue(s) required for the propagation of feature annotation.</text>
</comment>
<dbReference type="InterPro" id="IPR035983">
    <property type="entry name" value="Hect_E3_ubiquitin_ligase"/>
</dbReference>
<evidence type="ECO:0000256" key="6">
    <source>
        <dbReference type="PROSITE-ProRule" id="PRU00104"/>
    </source>
</evidence>
<dbReference type="PROSITE" id="PS50237">
    <property type="entry name" value="HECT"/>
    <property type="match status" value="2"/>
</dbReference>
<keyword evidence="9" id="KW-1185">Reference proteome</keyword>
<dbReference type="SMART" id="SM00119">
    <property type="entry name" value="HECTc"/>
    <property type="match status" value="1"/>
</dbReference>
<dbReference type="GO" id="GO:0061630">
    <property type="term" value="F:ubiquitin protein ligase activity"/>
    <property type="evidence" value="ECO:0007669"/>
    <property type="project" value="UniProtKB-EC"/>
</dbReference>
<organism evidence="8 9">
    <name type="scientific">Aquarana catesbeiana</name>
    <name type="common">American bullfrog</name>
    <name type="synonym">Rana catesbeiana</name>
    <dbReference type="NCBI Taxonomy" id="8400"/>
    <lineage>
        <taxon>Eukaryota</taxon>
        <taxon>Metazoa</taxon>
        <taxon>Chordata</taxon>
        <taxon>Craniata</taxon>
        <taxon>Vertebrata</taxon>
        <taxon>Euteleostomi</taxon>
        <taxon>Amphibia</taxon>
        <taxon>Batrachia</taxon>
        <taxon>Anura</taxon>
        <taxon>Neobatrachia</taxon>
        <taxon>Ranoidea</taxon>
        <taxon>Ranidae</taxon>
        <taxon>Aquarana</taxon>
    </lineage>
</organism>
<dbReference type="OrthoDB" id="423283at2759"/>
<dbReference type="Gene3D" id="3.30.2410.10">
    <property type="entry name" value="Hect, E3 ligase catalytic domain"/>
    <property type="match status" value="2"/>
</dbReference>
<comment type="pathway">
    <text evidence="2">Protein modification; protein ubiquitination.</text>
</comment>
<keyword evidence="5 6" id="KW-0833">Ubl conjugation pathway</keyword>
<dbReference type="GO" id="GO:0016567">
    <property type="term" value="P:protein ubiquitination"/>
    <property type="evidence" value="ECO:0007669"/>
    <property type="project" value="TreeGrafter"/>
</dbReference>
<feature type="domain" description="HECT" evidence="7">
    <location>
        <begin position="1"/>
        <end position="112"/>
    </location>
</feature>
<reference evidence="9" key="1">
    <citation type="journal article" date="2017" name="Nat. Commun.">
        <title>The North American bullfrog draft genome provides insight into hormonal regulation of long noncoding RNA.</title>
        <authorList>
            <person name="Hammond S.A."/>
            <person name="Warren R.L."/>
            <person name="Vandervalk B.P."/>
            <person name="Kucuk E."/>
            <person name="Khan H."/>
            <person name="Gibb E.A."/>
            <person name="Pandoh P."/>
            <person name="Kirk H."/>
            <person name="Zhao Y."/>
            <person name="Jones M."/>
            <person name="Mungall A.J."/>
            <person name="Coope R."/>
            <person name="Pleasance S."/>
            <person name="Moore R.A."/>
            <person name="Holt R.A."/>
            <person name="Round J.M."/>
            <person name="Ohora S."/>
            <person name="Walle B.V."/>
            <person name="Veldhoen N."/>
            <person name="Helbing C.C."/>
            <person name="Birol I."/>
        </authorList>
    </citation>
    <scope>NUCLEOTIDE SEQUENCE [LARGE SCALE GENOMIC DNA]</scope>
</reference>
<dbReference type="Gene3D" id="3.90.1750.10">
    <property type="entry name" value="Hect, E3 ligase catalytic domains"/>
    <property type="match status" value="1"/>
</dbReference>
<dbReference type="InterPro" id="IPR000569">
    <property type="entry name" value="HECT_dom"/>
</dbReference>
<dbReference type="SUPFAM" id="SSF56204">
    <property type="entry name" value="Hect, E3 ligase catalytic domain"/>
    <property type="match status" value="1"/>
</dbReference>
<dbReference type="Gene3D" id="3.30.2160.10">
    <property type="entry name" value="Hect, E3 ligase catalytic domain"/>
    <property type="match status" value="1"/>
</dbReference>
<evidence type="ECO:0000256" key="1">
    <source>
        <dbReference type="ARBA" id="ARBA00000885"/>
    </source>
</evidence>
<proteinExistence type="predicted"/>
<protein>
    <recommendedName>
        <fullName evidence="3">HECT-type E3 ubiquitin transferase</fullName>
        <ecNumber evidence="3">2.3.2.26</ecNumber>
    </recommendedName>
</protein>
<dbReference type="PANTHER" id="PTHR11254">
    <property type="entry name" value="HECT DOMAIN UBIQUITIN-PROTEIN LIGASE"/>
    <property type="match status" value="1"/>
</dbReference>
<dbReference type="PANTHER" id="PTHR11254:SF66">
    <property type="entry name" value="E3 UBIQUITIN-PROTEIN LIGASE ITCHY HOMOLOG"/>
    <property type="match status" value="1"/>
</dbReference>
<comment type="catalytic activity">
    <reaction evidence="1">
        <text>S-ubiquitinyl-[E2 ubiquitin-conjugating enzyme]-L-cysteine + [acceptor protein]-L-lysine = [E2 ubiquitin-conjugating enzyme]-L-cysteine + N(6)-ubiquitinyl-[acceptor protein]-L-lysine.</text>
        <dbReference type="EC" id="2.3.2.26"/>
    </reaction>
</comment>
<dbReference type="GO" id="GO:0005737">
    <property type="term" value="C:cytoplasm"/>
    <property type="evidence" value="ECO:0007669"/>
    <property type="project" value="TreeGrafter"/>
</dbReference>
<feature type="domain" description="HECT" evidence="7">
    <location>
        <begin position="120"/>
        <end position="156"/>
    </location>
</feature>
<dbReference type="GO" id="GO:0043161">
    <property type="term" value="P:proteasome-mediated ubiquitin-dependent protein catabolic process"/>
    <property type="evidence" value="ECO:0007669"/>
    <property type="project" value="TreeGrafter"/>
</dbReference>
<dbReference type="AlphaFoldDB" id="A0A2G9RFF5"/>
<dbReference type="Proteomes" id="UP000228934">
    <property type="component" value="Unassembled WGS sequence"/>
</dbReference>
<evidence type="ECO:0000256" key="2">
    <source>
        <dbReference type="ARBA" id="ARBA00004906"/>
    </source>
</evidence>
<keyword evidence="4" id="KW-0808">Transferase</keyword>
<evidence type="ECO:0000256" key="4">
    <source>
        <dbReference type="ARBA" id="ARBA00022679"/>
    </source>
</evidence>
<name>A0A2G9RFF5_AQUCT</name>
<dbReference type="Pfam" id="PF00632">
    <property type="entry name" value="HECT"/>
    <property type="match status" value="2"/>
</dbReference>
<evidence type="ECO:0000313" key="8">
    <source>
        <dbReference type="EMBL" id="PIO26642.1"/>
    </source>
</evidence>
<evidence type="ECO:0000313" key="9">
    <source>
        <dbReference type="Proteomes" id="UP000228934"/>
    </source>
</evidence>